<feature type="compositionally biased region" description="Basic and acidic residues" evidence="12">
    <location>
        <begin position="288"/>
        <end position="297"/>
    </location>
</feature>
<reference evidence="16 17" key="1">
    <citation type="journal article" date="2013" name="Mar. Genomics">
        <title>Expression of sulfatases in Rhodopirellula baltica and the diversity of sulfatases in the genus Rhodopirellula.</title>
        <authorList>
            <person name="Wegner C.E."/>
            <person name="Richter-Heitmann T."/>
            <person name="Klindworth A."/>
            <person name="Klockow C."/>
            <person name="Richter M."/>
            <person name="Achstetter T."/>
            <person name="Glockner F.O."/>
            <person name="Harder J."/>
        </authorList>
    </citation>
    <scope>NUCLEOTIDE SEQUENCE [LARGE SCALE GENOMIC DNA]</scope>
    <source>
        <strain evidence="16 17">SH28</strain>
    </source>
</reference>
<dbReference type="InterPro" id="IPR005580">
    <property type="entry name" value="DbpA/CsdA_RNA-bd_dom"/>
</dbReference>
<evidence type="ECO:0000256" key="4">
    <source>
        <dbReference type="ARBA" id="ARBA00022801"/>
    </source>
</evidence>
<dbReference type="GO" id="GO:0005829">
    <property type="term" value="C:cytosol"/>
    <property type="evidence" value="ECO:0007669"/>
    <property type="project" value="TreeGrafter"/>
</dbReference>
<dbReference type="InterPro" id="IPR028618">
    <property type="entry name" value="DEAD_helicase_DeaD"/>
</dbReference>
<evidence type="ECO:0000256" key="9">
    <source>
        <dbReference type="ARBA" id="ARBA00047984"/>
    </source>
</evidence>
<feature type="compositionally biased region" description="Polar residues" evidence="12">
    <location>
        <begin position="909"/>
        <end position="919"/>
    </location>
</feature>
<dbReference type="GO" id="GO:0070417">
    <property type="term" value="P:cellular response to cold"/>
    <property type="evidence" value="ECO:0007669"/>
    <property type="project" value="InterPro"/>
</dbReference>
<dbReference type="Pfam" id="PF03880">
    <property type="entry name" value="DbpA"/>
    <property type="match status" value="1"/>
</dbReference>
<dbReference type="InterPro" id="IPR000629">
    <property type="entry name" value="RNA-helicase_DEAD-box_CS"/>
</dbReference>
<feature type="region of interest" description="Disordered" evidence="12">
    <location>
        <begin position="730"/>
        <end position="787"/>
    </location>
</feature>
<feature type="compositionally biased region" description="Low complexity" evidence="12">
    <location>
        <begin position="234"/>
        <end position="259"/>
    </location>
</feature>
<dbReference type="CDD" id="cd18787">
    <property type="entry name" value="SF2_C_DEAD"/>
    <property type="match status" value="1"/>
</dbReference>
<evidence type="ECO:0000256" key="6">
    <source>
        <dbReference type="ARBA" id="ARBA00022840"/>
    </source>
</evidence>
<keyword evidence="5 10" id="KW-0347">Helicase</keyword>
<keyword evidence="7 10" id="KW-0694">RNA-binding</keyword>
<proteinExistence type="inferred from homology"/>
<dbReference type="PANTHER" id="PTHR47963">
    <property type="entry name" value="DEAD-BOX ATP-DEPENDENT RNA HELICASE 47, MITOCHONDRIAL"/>
    <property type="match status" value="1"/>
</dbReference>
<name>K5D7Y9_RHOBT</name>
<dbReference type="AlphaFoldDB" id="K5D7Y9"/>
<evidence type="ECO:0000256" key="1">
    <source>
        <dbReference type="ARBA" id="ARBA00004496"/>
    </source>
</evidence>
<dbReference type="FunFam" id="3.30.70.330:FF:000068">
    <property type="entry name" value="ATP-dependent RNA helicase DeaD"/>
    <property type="match status" value="1"/>
</dbReference>
<dbReference type="PROSITE" id="PS51195">
    <property type="entry name" value="Q_MOTIF"/>
    <property type="match status" value="1"/>
</dbReference>
<dbReference type="GO" id="GO:0003724">
    <property type="term" value="F:RNA helicase activity"/>
    <property type="evidence" value="ECO:0007669"/>
    <property type="project" value="UniProtKB-UniRule"/>
</dbReference>
<keyword evidence="3 10" id="KW-0547">Nucleotide-binding</keyword>
<dbReference type="SMART" id="SM00487">
    <property type="entry name" value="DEXDc"/>
    <property type="match status" value="1"/>
</dbReference>
<dbReference type="InterPro" id="IPR011545">
    <property type="entry name" value="DEAD/DEAH_box_helicase_dom"/>
</dbReference>
<accession>K5D7Y9</accession>
<evidence type="ECO:0000256" key="12">
    <source>
        <dbReference type="SAM" id="MobiDB-lite"/>
    </source>
</evidence>
<evidence type="ECO:0000259" key="14">
    <source>
        <dbReference type="PROSITE" id="PS51194"/>
    </source>
</evidence>
<gene>
    <name evidence="10" type="primary">deaD</name>
    <name evidence="10" type="synonym">csdA</name>
    <name evidence="16" type="ORF">RBSH_01872</name>
</gene>
<dbReference type="InterPro" id="IPR050547">
    <property type="entry name" value="DEAD_box_RNA_helicases"/>
</dbReference>
<dbReference type="GO" id="GO:0005840">
    <property type="term" value="C:ribosome"/>
    <property type="evidence" value="ECO:0007669"/>
    <property type="project" value="TreeGrafter"/>
</dbReference>
<evidence type="ECO:0000256" key="7">
    <source>
        <dbReference type="ARBA" id="ARBA00022884"/>
    </source>
</evidence>
<comment type="similarity">
    <text evidence="10">Belongs to the DEAD box helicase family. DeaD/CsdA subfamily.</text>
</comment>
<feature type="compositionally biased region" description="Gly residues" evidence="12">
    <location>
        <begin position="890"/>
        <end position="900"/>
    </location>
</feature>
<feature type="domain" description="Helicase C-terminal" evidence="14">
    <location>
        <begin position="533"/>
        <end position="677"/>
    </location>
</feature>
<dbReference type="GO" id="GO:0006401">
    <property type="term" value="P:RNA catabolic process"/>
    <property type="evidence" value="ECO:0007669"/>
    <property type="project" value="UniProtKB-UniRule"/>
</dbReference>
<organism evidence="16 17">
    <name type="scientific">Rhodopirellula baltica SH28</name>
    <dbReference type="NCBI Taxonomy" id="993517"/>
    <lineage>
        <taxon>Bacteria</taxon>
        <taxon>Pseudomonadati</taxon>
        <taxon>Planctomycetota</taxon>
        <taxon>Planctomycetia</taxon>
        <taxon>Pirellulales</taxon>
        <taxon>Pirellulaceae</taxon>
        <taxon>Rhodopirellula</taxon>
    </lineage>
</organism>
<protein>
    <recommendedName>
        <fullName evidence="10">ATP-dependent RNA helicase DeaD</fullName>
        <ecNumber evidence="10">3.6.4.13</ecNumber>
    </recommendedName>
    <alternativeName>
        <fullName evidence="10">Cold-shock DEAD box protein A</fullName>
    </alternativeName>
</protein>
<dbReference type="GO" id="GO:0005524">
    <property type="term" value="F:ATP binding"/>
    <property type="evidence" value="ECO:0007669"/>
    <property type="project" value="UniProtKB-UniRule"/>
</dbReference>
<keyword evidence="2 10" id="KW-0963">Cytoplasm</keyword>
<feature type="region of interest" description="Disordered" evidence="12">
    <location>
        <begin position="234"/>
        <end position="303"/>
    </location>
</feature>
<keyword evidence="8 10" id="KW-0346">Stress response</keyword>
<keyword evidence="4 10" id="KW-0378">Hydrolase</keyword>
<comment type="catalytic activity">
    <reaction evidence="9 10">
        <text>ATP + H2O = ADP + phosphate + H(+)</text>
        <dbReference type="Rhea" id="RHEA:13065"/>
        <dbReference type="ChEBI" id="CHEBI:15377"/>
        <dbReference type="ChEBI" id="CHEBI:15378"/>
        <dbReference type="ChEBI" id="CHEBI:30616"/>
        <dbReference type="ChEBI" id="CHEBI:43474"/>
        <dbReference type="ChEBI" id="CHEBI:456216"/>
        <dbReference type="EC" id="3.6.4.13"/>
    </reaction>
</comment>
<feature type="short sequence motif" description="Q motif" evidence="11">
    <location>
        <begin position="304"/>
        <end position="332"/>
    </location>
</feature>
<evidence type="ECO:0000259" key="13">
    <source>
        <dbReference type="PROSITE" id="PS51192"/>
    </source>
</evidence>
<feature type="region of interest" description="Disordered" evidence="12">
    <location>
        <begin position="873"/>
        <end position="931"/>
    </location>
</feature>
<dbReference type="Pfam" id="PF25399">
    <property type="entry name" value="DeaD_dimer"/>
    <property type="match status" value="1"/>
</dbReference>
<evidence type="ECO:0000256" key="8">
    <source>
        <dbReference type="ARBA" id="ARBA00023016"/>
    </source>
</evidence>
<dbReference type="InterPro" id="IPR014001">
    <property type="entry name" value="Helicase_ATP-bd"/>
</dbReference>
<dbReference type="Proteomes" id="UP000007993">
    <property type="component" value="Unassembled WGS sequence"/>
</dbReference>
<dbReference type="Pfam" id="PF00271">
    <property type="entry name" value="Helicase_C"/>
    <property type="match status" value="1"/>
</dbReference>
<dbReference type="SUPFAM" id="SSF52540">
    <property type="entry name" value="P-loop containing nucleoside triphosphate hydrolases"/>
    <property type="match status" value="1"/>
</dbReference>
<feature type="region of interest" description="Disordered" evidence="12">
    <location>
        <begin position="175"/>
        <end position="196"/>
    </location>
</feature>
<dbReference type="PANTHER" id="PTHR47963:SF8">
    <property type="entry name" value="ATP-DEPENDENT RNA HELICASE DEAD"/>
    <property type="match status" value="1"/>
</dbReference>
<dbReference type="CDD" id="cd00268">
    <property type="entry name" value="DEADc"/>
    <property type="match status" value="1"/>
</dbReference>
<sequence>MNEKRRRGCVGMRGFECPGGLNRTADNQIQGSERVLLVWHSILTNSAATMTACETQRGCGYLFNRTSFLMSDHPASNETLVDPTSELNSQEQAQDTFEMSTTETVVDPSAQWAAHYANPVIDPSEMPSPAVDESLLFYQADCTDEASDVIVEVQAEPAMELNTEPVQVEIAEPELPVQEQPKSQEQPAESDAVASPDAVIAEPEMAREPEPANEAVVESQPVATMAPPVVEEPVAAAETAASPEPVVEPEVVAEQKPAVQSEPVAKQEQSVREELAPPAQNQSAQTEEPVKLEKAPESNEPAEPLFRDLDLRAEVQKAVAASGYDKPTPIQAEIIPYMLDGRDVLAQSQTGTGKTAAFALPILSRVDVRSRRPQVLVLAPTRELAIQVARSFTKYGADLSGFQVAAIYGGQDYEPQLKQLRRGVQVVVGTPGRVIDHVKRGTLDLGSLDCLVLDEADEMLNMGFLEDVQFVLEKSPEGRQVALFSATLPKPIRKIADEYLNDPARITIKSKTITAASVRQRALFVSPRDKIDALTRILEVEETDGVIVFTKTKDSTLSVAEKLSQQGFSAIALNGDMPQKVRERTIDQLKRGQLDVLVATDVAARGLDVPRISHVFNFDLPHDSESYVHRIGRTGRAGRSGQAIIFLTNAQRRQLRFIENTTKQPIEIIDIPTVADINEARVRRFKQRITDVSADQDLTVYKDMIAQYAEESGKPMEMIAAALAEMSQNGRPFLLKERPKKQRERSDRDNSRGRDSFESNDRSGNRGSFGEDRPRRPKGRPLTPVKEGMTRYRLDVGWQDGVKPGNIVGAVANEAGIDGEYIGPINIRDSHTLIDLPEGMPSDIYQTLRKTWVAGKRLNLEEAGDVVDDFEGDGGRSNFRKEGFRKGKFSGNGGSGGKNFSGGKRSFGNKSRNNGSTAPTAKRGKKKFKPS</sequence>
<dbReference type="PROSITE" id="PS51194">
    <property type="entry name" value="HELICASE_CTER"/>
    <property type="match status" value="1"/>
</dbReference>
<dbReference type="PROSITE" id="PS00039">
    <property type="entry name" value="DEAD_ATP_HELICASE"/>
    <property type="match status" value="1"/>
</dbReference>
<evidence type="ECO:0000256" key="3">
    <source>
        <dbReference type="ARBA" id="ARBA00022741"/>
    </source>
</evidence>
<evidence type="ECO:0000256" key="11">
    <source>
        <dbReference type="PROSITE-ProRule" id="PRU00552"/>
    </source>
</evidence>
<dbReference type="Gene3D" id="3.40.50.300">
    <property type="entry name" value="P-loop containing nucleotide triphosphate hydrolases"/>
    <property type="match status" value="2"/>
</dbReference>
<feature type="domain" description="Helicase ATP-binding" evidence="13">
    <location>
        <begin position="335"/>
        <end position="506"/>
    </location>
</feature>
<dbReference type="SMART" id="SM00490">
    <property type="entry name" value="HELICc"/>
    <property type="match status" value="1"/>
</dbReference>
<dbReference type="EMBL" id="AMCW01000041">
    <property type="protein sequence ID" value="EKK02852.1"/>
    <property type="molecule type" value="Genomic_DNA"/>
</dbReference>
<dbReference type="GO" id="GO:0033592">
    <property type="term" value="F:RNA strand annealing activity"/>
    <property type="evidence" value="ECO:0007669"/>
    <property type="project" value="TreeGrafter"/>
</dbReference>
<dbReference type="GO" id="GO:0016887">
    <property type="term" value="F:ATP hydrolysis activity"/>
    <property type="evidence" value="ECO:0007669"/>
    <property type="project" value="RHEA"/>
</dbReference>
<evidence type="ECO:0000256" key="10">
    <source>
        <dbReference type="HAMAP-Rule" id="MF_00964"/>
    </source>
</evidence>
<dbReference type="Pfam" id="PF00270">
    <property type="entry name" value="DEAD"/>
    <property type="match status" value="1"/>
</dbReference>
<evidence type="ECO:0000313" key="16">
    <source>
        <dbReference type="EMBL" id="EKK02852.1"/>
    </source>
</evidence>
<dbReference type="Gene3D" id="3.30.70.330">
    <property type="match status" value="1"/>
</dbReference>
<evidence type="ECO:0000256" key="5">
    <source>
        <dbReference type="ARBA" id="ARBA00022806"/>
    </source>
</evidence>
<dbReference type="InterPro" id="IPR014014">
    <property type="entry name" value="RNA_helicase_DEAD_Q_motif"/>
</dbReference>
<dbReference type="InterPro" id="IPR001650">
    <property type="entry name" value="Helicase_C-like"/>
</dbReference>
<dbReference type="HAMAP" id="MF_00964">
    <property type="entry name" value="DEAD_helicase_DeaD"/>
    <property type="match status" value="1"/>
</dbReference>
<dbReference type="InterPro" id="IPR044742">
    <property type="entry name" value="DEAD/DEAH_RhlB"/>
</dbReference>
<dbReference type="CDD" id="cd12499">
    <property type="entry name" value="RRM_EcCsdA_like"/>
    <property type="match status" value="1"/>
</dbReference>
<dbReference type="EC" id="3.6.4.13" evidence="10"/>
<feature type="compositionally biased region" description="Basic and acidic residues" evidence="12">
    <location>
        <begin position="744"/>
        <end position="774"/>
    </location>
</feature>
<dbReference type="PATRIC" id="fig|993517.3.peg.2031"/>
<dbReference type="PROSITE" id="PS51192">
    <property type="entry name" value="HELICASE_ATP_BIND_1"/>
    <property type="match status" value="1"/>
</dbReference>
<dbReference type="InterPro" id="IPR012677">
    <property type="entry name" value="Nucleotide-bd_a/b_plait_sf"/>
</dbReference>
<feature type="domain" description="DEAD-box RNA helicase Q" evidence="15">
    <location>
        <begin position="304"/>
        <end position="332"/>
    </location>
</feature>
<evidence type="ECO:0000259" key="15">
    <source>
        <dbReference type="PROSITE" id="PS51195"/>
    </source>
</evidence>
<evidence type="ECO:0000256" key="2">
    <source>
        <dbReference type="ARBA" id="ARBA00022490"/>
    </source>
</evidence>
<comment type="function">
    <text evidence="10">DEAD-box RNA helicase involved in various cellular processes at low temperature, including ribosome biogenesis, mRNA degradation and translation initiation.</text>
</comment>
<dbReference type="FunFam" id="3.40.50.300:FF:000108">
    <property type="entry name" value="ATP-dependent RNA helicase RhlE"/>
    <property type="match status" value="1"/>
</dbReference>
<comment type="subcellular location">
    <subcellularLocation>
        <location evidence="1 10">Cytoplasm</location>
    </subcellularLocation>
</comment>
<keyword evidence="6 10" id="KW-0067">ATP-binding</keyword>
<feature type="compositionally biased region" description="Basic residues" evidence="12">
    <location>
        <begin position="922"/>
        <end position="931"/>
    </location>
</feature>
<evidence type="ECO:0000313" key="17">
    <source>
        <dbReference type="Proteomes" id="UP000007993"/>
    </source>
</evidence>
<dbReference type="InterPro" id="IPR027417">
    <property type="entry name" value="P-loop_NTPase"/>
</dbReference>
<dbReference type="InterPro" id="IPR034415">
    <property type="entry name" value="CsdA_RRM"/>
</dbReference>
<dbReference type="InterPro" id="IPR057325">
    <property type="entry name" value="DeaD_dimer"/>
</dbReference>
<dbReference type="GO" id="GO:0000027">
    <property type="term" value="P:ribosomal large subunit assembly"/>
    <property type="evidence" value="ECO:0007669"/>
    <property type="project" value="UniProtKB-UniRule"/>
</dbReference>
<comment type="caution">
    <text evidence="16">The sequence shown here is derived from an EMBL/GenBank/DDBJ whole genome shotgun (WGS) entry which is preliminary data.</text>
</comment>